<gene>
    <name evidence="4" type="ORF">Fuma_00200</name>
</gene>
<dbReference type="STRING" id="1891926.Fuma_00200"/>
<feature type="domain" description="DUF1549" evidence="1">
    <location>
        <begin position="143"/>
        <end position="349"/>
    </location>
</feature>
<dbReference type="EMBL" id="CP017641">
    <property type="protein sequence ID" value="APZ90619.1"/>
    <property type="molecule type" value="Genomic_DNA"/>
</dbReference>
<dbReference type="PANTHER" id="PTHR35889:SF3">
    <property type="entry name" value="F-BOX DOMAIN-CONTAINING PROTEIN"/>
    <property type="match status" value="1"/>
</dbReference>
<protein>
    <submittedName>
        <fullName evidence="4">Planctomycete cytochrome C</fullName>
    </submittedName>
</protein>
<dbReference type="RefSeq" id="WP_083731710.1">
    <property type="nucleotide sequence ID" value="NZ_CP017641.1"/>
</dbReference>
<evidence type="ECO:0000313" key="5">
    <source>
        <dbReference type="Proteomes" id="UP000187735"/>
    </source>
</evidence>
<name>A0A1P8W9A8_9PLAN</name>
<accession>A0A1P8W9A8</accession>
<evidence type="ECO:0000259" key="3">
    <source>
        <dbReference type="Pfam" id="PF07635"/>
    </source>
</evidence>
<dbReference type="PANTHER" id="PTHR35889">
    <property type="entry name" value="CYCLOINULO-OLIGOSACCHARIDE FRUCTANOTRANSFERASE-RELATED"/>
    <property type="match status" value="1"/>
</dbReference>
<dbReference type="Pfam" id="PF07583">
    <property type="entry name" value="PSCyt2"/>
    <property type="match status" value="1"/>
</dbReference>
<evidence type="ECO:0000259" key="2">
    <source>
        <dbReference type="Pfam" id="PF07587"/>
    </source>
</evidence>
<sequence>MKIPNYATILLLLAVAFPACGYADEPLRFSRDVLPILADRCFHCHGPDAQTRQADLRLDERKSAVDEVGAIVPKSPEDSELIARVTTTDPDLLMPPPDSHREPLKPSEVAILKRWIAEGAVWGQHWAFEKPIRPKLGDHNLHPIDAFVTRRLKEAGLQPSPMADKRTLIRRVTLDLIGLPPTVDELNSFLADESPDAYEQLVDRLLDSPHYGERMACPWLDAARYADTSGFQGDPERSMWPWRDWVVKALNDNMPFDDFTIEQLAGDLLDDPTPEQRLATGFNRNHMHNGEGGRIAEETRVENVFDRAETTGTVWLGLTLQCARCHDHKFDPTSNDDYFAFYDFFNQTTESGRGAGGRAVPPSIDYVLQPDQWPSIKEPTTVKVMVMDTVDKPRDTLVLVKGVYNNATDRKIVADVPGMLPPLPKADSDRRYNRLDLARWIVSPDNPLTARVTVNRYWQTFFGRGIVTTPSDFGLQGAQPTHPDLLDWLAVEFVESDWDVKHIHRLIVTSQTYKQSAKVTPELLERDPQNELMSRSPRFRMPSWMIRDHALATSGLLIHEFGGPPVKSYQPSGIWAEATFGKIKYQVGTGGQLYRRSLYSFWRRIVGPTIFFDSAKRQTCEVQPNLTNTPLHALTTLNDVTYIEAARVMAEKLLLEYKSHADRVAAAFEILTSREAAPEELTLLTERLRTTIAQYQTHPKQAAQLLKIGQLPKNETLDPAEHAALTTLLNTMMNLDEVLVKP</sequence>
<organism evidence="4 5">
    <name type="scientific">Fuerstiella marisgermanici</name>
    <dbReference type="NCBI Taxonomy" id="1891926"/>
    <lineage>
        <taxon>Bacteria</taxon>
        <taxon>Pseudomonadati</taxon>
        <taxon>Planctomycetota</taxon>
        <taxon>Planctomycetia</taxon>
        <taxon>Planctomycetales</taxon>
        <taxon>Planctomycetaceae</taxon>
        <taxon>Fuerstiella</taxon>
    </lineage>
</organism>
<dbReference type="InterPro" id="IPR011429">
    <property type="entry name" value="Cyt_c_Planctomycete-type"/>
</dbReference>
<dbReference type="Pfam" id="PF07587">
    <property type="entry name" value="PSD1"/>
    <property type="match status" value="1"/>
</dbReference>
<dbReference type="InterPro" id="IPR011444">
    <property type="entry name" value="DUF1549"/>
</dbReference>
<dbReference type="InterPro" id="IPR022655">
    <property type="entry name" value="DUF1553"/>
</dbReference>
<reference evidence="4 5" key="1">
    <citation type="journal article" date="2016" name="Front. Microbiol.">
        <title>Fuerstia marisgermanicae gen. nov., sp. nov., an Unusual Member of the Phylum Planctomycetes from the German Wadden Sea.</title>
        <authorList>
            <person name="Kohn T."/>
            <person name="Heuer A."/>
            <person name="Jogler M."/>
            <person name="Vollmers J."/>
            <person name="Boedeker C."/>
            <person name="Bunk B."/>
            <person name="Rast P."/>
            <person name="Borchert D."/>
            <person name="Glockner I."/>
            <person name="Freese H.M."/>
            <person name="Klenk H.P."/>
            <person name="Overmann J."/>
            <person name="Kaster A.K."/>
            <person name="Rohde M."/>
            <person name="Wiegand S."/>
            <person name="Jogler C."/>
        </authorList>
    </citation>
    <scope>NUCLEOTIDE SEQUENCE [LARGE SCALE GENOMIC DNA]</scope>
    <source>
        <strain evidence="4 5">NH11</strain>
    </source>
</reference>
<keyword evidence="5" id="KW-1185">Reference proteome</keyword>
<dbReference type="KEGG" id="fmr:Fuma_00200"/>
<evidence type="ECO:0000259" key="1">
    <source>
        <dbReference type="Pfam" id="PF07583"/>
    </source>
</evidence>
<dbReference type="Pfam" id="PF07635">
    <property type="entry name" value="PSCyt1"/>
    <property type="match status" value="1"/>
</dbReference>
<dbReference type="OrthoDB" id="127107at2"/>
<dbReference type="Proteomes" id="UP000187735">
    <property type="component" value="Chromosome"/>
</dbReference>
<evidence type="ECO:0000313" key="4">
    <source>
        <dbReference type="EMBL" id="APZ90619.1"/>
    </source>
</evidence>
<feature type="domain" description="Cytochrome C Planctomycete-type" evidence="3">
    <location>
        <begin position="41"/>
        <end position="98"/>
    </location>
</feature>
<proteinExistence type="predicted"/>
<dbReference type="AlphaFoldDB" id="A0A1P8W9A8"/>
<feature type="domain" description="DUF1553" evidence="2">
    <location>
        <begin position="433"/>
        <end position="686"/>
    </location>
</feature>